<dbReference type="CDD" id="cd17321">
    <property type="entry name" value="MFS_MMR_MDR_like"/>
    <property type="match status" value="1"/>
</dbReference>
<keyword evidence="3" id="KW-1003">Cell membrane</keyword>
<evidence type="ECO:0000256" key="6">
    <source>
        <dbReference type="ARBA" id="ARBA00023136"/>
    </source>
</evidence>
<dbReference type="InterPro" id="IPR036259">
    <property type="entry name" value="MFS_trans_sf"/>
</dbReference>
<feature type="transmembrane region" description="Helical" evidence="7">
    <location>
        <begin position="311"/>
        <end position="331"/>
    </location>
</feature>
<keyword evidence="5 7" id="KW-1133">Transmembrane helix</keyword>
<dbReference type="Gene3D" id="1.20.1720.10">
    <property type="entry name" value="Multidrug resistance protein D"/>
    <property type="match status" value="1"/>
</dbReference>
<dbReference type="Proteomes" id="UP000307808">
    <property type="component" value="Unassembled WGS sequence"/>
</dbReference>
<dbReference type="GO" id="GO:0022857">
    <property type="term" value="F:transmembrane transporter activity"/>
    <property type="evidence" value="ECO:0007669"/>
    <property type="project" value="InterPro"/>
</dbReference>
<evidence type="ECO:0000313" key="10">
    <source>
        <dbReference type="Proteomes" id="UP000307808"/>
    </source>
</evidence>
<reference evidence="9 10" key="1">
    <citation type="submission" date="2019-04" db="EMBL/GenBank/DDBJ databases">
        <authorList>
            <person name="Dong K."/>
        </authorList>
    </citation>
    <scope>NUCLEOTIDE SEQUENCE [LARGE SCALE GENOMIC DNA]</scope>
    <source>
        <strain evidence="10">dk3543</strain>
    </source>
</reference>
<dbReference type="Pfam" id="PF07690">
    <property type="entry name" value="MFS_1"/>
    <property type="match status" value="1"/>
</dbReference>
<comment type="caution">
    <text evidence="9">The sequence shown here is derived from an EMBL/GenBank/DDBJ whole genome shotgun (WGS) entry which is preliminary data.</text>
</comment>
<feature type="transmembrane region" description="Helical" evidence="7">
    <location>
        <begin position="423"/>
        <end position="446"/>
    </location>
</feature>
<sequence length="581" mass="60543">MQWAALGPLHLSPRTTMSNSLPDAAASGPAASPSGASAAGVSLRKALVLISVVQLMLVLDATITNIALPHVARDLDLSQAALTWMVTAYALTFGGLLILGGRLGDMLGRRRTFTIGLIIFGTASLLGGFATEGWMLLFARGLQGVGAALASPAALALITTNFPAGPPRNKAMGIYAGMSGIGAAMGLLVGGWLTGIDSIFGMEVTGWRLTLLINAPIGFIAALLAPRWLAESARNRNPLDIPGALTGTLGMFALVYGLTKAGDADGGWTHPQTIIFGLLGIALIVLFLVIEKRVEHPLLPLRIIKDRTRGTSFAAMLFASMAMMSMFYFNGQFVQRIVGFEPFNAGLAFLPFSMSVMVGTIAASQLVARFSIRWITGAGTLLAAGGLYGFSRYEVDDSPAHAVARTLAGEGVGGDSFTYLTDLFPFLALMGLGMGLVFVPMTLTAIHNIRAEDQGVGSSVLNTVTQIGGAFGLGLLSTVSLHFINDRSDAVIGEVRGLLEASGVDPDMVVPGAGQTMLDTVLFQTSFTEGATAAFMAAAGLMILASIVMVSFMRVQPAELGQVRKQRGGGEPTEAAETAAV</sequence>
<feature type="transmembrane region" description="Helical" evidence="7">
    <location>
        <begin position="533"/>
        <end position="555"/>
    </location>
</feature>
<evidence type="ECO:0000259" key="8">
    <source>
        <dbReference type="PROSITE" id="PS50850"/>
    </source>
</evidence>
<name>A0A4U2YJV5_9ACTN</name>
<keyword evidence="2" id="KW-0813">Transport</keyword>
<evidence type="ECO:0000256" key="7">
    <source>
        <dbReference type="SAM" id="Phobius"/>
    </source>
</evidence>
<dbReference type="PROSITE" id="PS50850">
    <property type="entry name" value="MFS"/>
    <property type="match status" value="1"/>
</dbReference>
<dbReference type="GO" id="GO:0005886">
    <property type="term" value="C:plasma membrane"/>
    <property type="evidence" value="ECO:0007669"/>
    <property type="project" value="UniProtKB-SubCell"/>
</dbReference>
<feature type="transmembrane region" description="Helical" evidence="7">
    <location>
        <begin position="271"/>
        <end position="290"/>
    </location>
</feature>
<feature type="transmembrane region" description="Helical" evidence="7">
    <location>
        <begin position="467"/>
        <end position="484"/>
    </location>
</feature>
<dbReference type="SUPFAM" id="SSF103473">
    <property type="entry name" value="MFS general substrate transporter"/>
    <property type="match status" value="1"/>
</dbReference>
<feature type="transmembrane region" description="Helical" evidence="7">
    <location>
        <begin position="207"/>
        <end position="229"/>
    </location>
</feature>
<dbReference type="AlphaFoldDB" id="A0A4U2YJV5"/>
<evidence type="ECO:0000256" key="3">
    <source>
        <dbReference type="ARBA" id="ARBA00022475"/>
    </source>
</evidence>
<accession>A0A4U2YJV5</accession>
<gene>
    <name evidence="9" type="ORF">FC770_11725</name>
</gene>
<keyword evidence="4 7" id="KW-0812">Transmembrane</keyword>
<feature type="transmembrane region" description="Helical" evidence="7">
    <location>
        <begin position="112"/>
        <end position="130"/>
    </location>
</feature>
<evidence type="ECO:0000256" key="5">
    <source>
        <dbReference type="ARBA" id="ARBA00022989"/>
    </source>
</evidence>
<feature type="domain" description="Major facilitator superfamily (MFS) profile" evidence="8">
    <location>
        <begin position="46"/>
        <end position="557"/>
    </location>
</feature>
<feature type="transmembrane region" description="Helical" evidence="7">
    <location>
        <begin position="370"/>
        <end position="390"/>
    </location>
</feature>
<evidence type="ECO:0000256" key="4">
    <source>
        <dbReference type="ARBA" id="ARBA00022692"/>
    </source>
</evidence>
<comment type="subcellular location">
    <subcellularLocation>
        <location evidence="1">Cell membrane</location>
        <topology evidence="1">Multi-pass membrane protein</topology>
    </subcellularLocation>
</comment>
<dbReference type="EMBL" id="SZPY01000003">
    <property type="protein sequence ID" value="TKI61456.1"/>
    <property type="molecule type" value="Genomic_DNA"/>
</dbReference>
<dbReference type="Gene3D" id="1.20.1250.20">
    <property type="entry name" value="MFS general substrate transporter like domains"/>
    <property type="match status" value="1"/>
</dbReference>
<feature type="transmembrane region" description="Helical" evidence="7">
    <location>
        <begin position="142"/>
        <end position="162"/>
    </location>
</feature>
<dbReference type="InterPro" id="IPR011701">
    <property type="entry name" value="MFS"/>
</dbReference>
<dbReference type="PANTHER" id="PTHR42718">
    <property type="entry name" value="MAJOR FACILITATOR SUPERFAMILY MULTIDRUG TRANSPORTER MFSC"/>
    <property type="match status" value="1"/>
</dbReference>
<feature type="transmembrane region" description="Helical" evidence="7">
    <location>
        <begin position="174"/>
        <end position="195"/>
    </location>
</feature>
<protein>
    <submittedName>
        <fullName evidence="9">MFS transporter</fullName>
    </submittedName>
</protein>
<feature type="transmembrane region" description="Helical" evidence="7">
    <location>
        <begin position="80"/>
        <end position="100"/>
    </location>
</feature>
<proteinExistence type="predicted"/>
<organism evidence="9 10">
    <name type="scientific">Nocardioides jishulii</name>
    <dbReference type="NCBI Taxonomy" id="2575440"/>
    <lineage>
        <taxon>Bacteria</taxon>
        <taxon>Bacillati</taxon>
        <taxon>Actinomycetota</taxon>
        <taxon>Actinomycetes</taxon>
        <taxon>Propionibacteriales</taxon>
        <taxon>Nocardioidaceae</taxon>
        <taxon>Nocardioides</taxon>
    </lineage>
</organism>
<dbReference type="OrthoDB" id="4668943at2"/>
<feature type="transmembrane region" description="Helical" evidence="7">
    <location>
        <begin position="46"/>
        <end position="68"/>
    </location>
</feature>
<dbReference type="PANTHER" id="PTHR42718:SF46">
    <property type="entry name" value="BLR6921 PROTEIN"/>
    <property type="match status" value="1"/>
</dbReference>
<feature type="transmembrane region" description="Helical" evidence="7">
    <location>
        <begin position="241"/>
        <end position="259"/>
    </location>
</feature>
<keyword evidence="10" id="KW-1185">Reference proteome</keyword>
<evidence type="ECO:0000256" key="1">
    <source>
        <dbReference type="ARBA" id="ARBA00004651"/>
    </source>
</evidence>
<dbReference type="InterPro" id="IPR020846">
    <property type="entry name" value="MFS_dom"/>
</dbReference>
<evidence type="ECO:0000256" key="2">
    <source>
        <dbReference type="ARBA" id="ARBA00022448"/>
    </source>
</evidence>
<keyword evidence="6 7" id="KW-0472">Membrane</keyword>
<evidence type="ECO:0000313" key="9">
    <source>
        <dbReference type="EMBL" id="TKI61456.1"/>
    </source>
</evidence>
<feature type="transmembrane region" description="Helical" evidence="7">
    <location>
        <begin position="343"/>
        <end position="363"/>
    </location>
</feature>